<protein>
    <submittedName>
        <fullName evidence="1">Uncharacterized protein</fullName>
    </submittedName>
</protein>
<gene>
    <name evidence="1" type="ORF">F5876DRAFT_84085</name>
</gene>
<sequence length="160" mass="17038">MCSSIGVDPLSGPRRGWMGDWDLELGVHIVDVLLNKLRAISPSSPSNSSTSPSPPSSSPSLNSSQITSPSTLSVLTPFLVTLPTFLSLSDGQNYLQSVPKELDGDQAVILAFVKTPGRFGRVNVPELLPETGHGWTGPRAAAALENLALWDGLCWVDEQD</sequence>
<evidence type="ECO:0000313" key="1">
    <source>
        <dbReference type="EMBL" id="KAJ3803943.1"/>
    </source>
</evidence>
<keyword evidence="2" id="KW-1185">Reference proteome</keyword>
<name>A0ACC1TH68_9AGAR</name>
<reference evidence="1" key="1">
    <citation type="submission" date="2022-09" db="EMBL/GenBank/DDBJ databases">
        <title>A Global Phylogenomic Analysis of the Shiitake Genus Lentinula.</title>
        <authorList>
            <consortium name="DOE Joint Genome Institute"/>
            <person name="Sierra-Patev S."/>
            <person name="Min B."/>
            <person name="Naranjo-Ortiz M."/>
            <person name="Looney B."/>
            <person name="Konkel Z."/>
            <person name="Slot J.C."/>
            <person name="Sakamoto Y."/>
            <person name="Steenwyk J.L."/>
            <person name="Rokas A."/>
            <person name="Carro J."/>
            <person name="Camarero S."/>
            <person name="Ferreira P."/>
            <person name="Molpeceres G."/>
            <person name="Ruiz-Duenas F.J."/>
            <person name="Serrano A."/>
            <person name="Henrissat B."/>
            <person name="Drula E."/>
            <person name="Hughes K.W."/>
            <person name="Mata J.L."/>
            <person name="Ishikawa N.K."/>
            <person name="Vargas-Isla R."/>
            <person name="Ushijima S."/>
            <person name="Smith C.A."/>
            <person name="Ahrendt S."/>
            <person name="Andreopoulos W."/>
            <person name="He G."/>
            <person name="Labutti K."/>
            <person name="Lipzen A."/>
            <person name="Ng V."/>
            <person name="Riley R."/>
            <person name="Sandor L."/>
            <person name="Barry K."/>
            <person name="Martinez A.T."/>
            <person name="Xiao Y."/>
            <person name="Gibbons J.G."/>
            <person name="Terashima K."/>
            <person name="Grigoriev I.V."/>
            <person name="Hibbett D.S."/>
        </authorList>
    </citation>
    <scope>NUCLEOTIDE SEQUENCE</scope>
    <source>
        <strain evidence="1">TMI1499</strain>
    </source>
</reference>
<evidence type="ECO:0000313" key="2">
    <source>
        <dbReference type="Proteomes" id="UP001163835"/>
    </source>
</evidence>
<comment type="caution">
    <text evidence="1">The sequence shown here is derived from an EMBL/GenBank/DDBJ whole genome shotgun (WGS) entry which is preliminary data.</text>
</comment>
<accession>A0ACC1TH68</accession>
<dbReference type="EMBL" id="MU796507">
    <property type="protein sequence ID" value="KAJ3803943.1"/>
    <property type="molecule type" value="Genomic_DNA"/>
</dbReference>
<proteinExistence type="predicted"/>
<dbReference type="Proteomes" id="UP001163835">
    <property type="component" value="Unassembled WGS sequence"/>
</dbReference>
<organism evidence="1 2">
    <name type="scientific">Lentinula aff. lateritia</name>
    <dbReference type="NCBI Taxonomy" id="2804960"/>
    <lineage>
        <taxon>Eukaryota</taxon>
        <taxon>Fungi</taxon>
        <taxon>Dikarya</taxon>
        <taxon>Basidiomycota</taxon>
        <taxon>Agaricomycotina</taxon>
        <taxon>Agaricomycetes</taxon>
        <taxon>Agaricomycetidae</taxon>
        <taxon>Agaricales</taxon>
        <taxon>Marasmiineae</taxon>
        <taxon>Omphalotaceae</taxon>
        <taxon>Lentinula</taxon>
    </lineage>
</organism>